<evidence type="ECO:0000313" key="6">
    <source>
        <dbReference type="Proteomes" id="UP001576774"/>
    </source>
</evidence>
<dbReference type="SUPFAM" id="SSF56801">
    <property type="entry name" value="Acetyl-CoA synthetase-like"/>
    <property type="match status" value="1"/>
</dbReference>
<gene>
    <name evidence="5" type="ORF">ACE1CC_02690</name>
</gene>
<sequence>RDSLGDRGQGLGDREKEFPQPPTPNTQPLLFPQPLTPTPQPPRLYKTGDLARYLPNGELEYLGRIDNQVKIRGFRIELGEIESLLVKHPAVWESVVVVREETPGDKRLVAYVVPKGEASVQTDELRQFLTNQLPAYMVPNTFVVLESLPLTSNGKVDYRALPTPNVKGEPSDKYEAPRTPVEETLAQIWIELLKVERVGIHDNFFELGGHSLLATQLVLCIRDRFKVELPLRDLFNAATLAELAQTIANLPQQNSDQTTPRILPRKRK</sequence>
<dbReference type="PANTHER" id="PTHR44845">
    <property type="entry name" value="CARRIER DOMAIN-CONTAINING PROTEIN"/>
    <property type="match status" value="1"/>
</dbReference>
<feature type="region of interest" description="Disordered" evidence="3">
    <location>
        <begin position="1"/>
        <end position="42"/>
    </location>
</feature>
<reference evidence="5 6" key="1">
    <citation type="submission" date="2024-09" db="EMBL/GenBank/DDBJ databases">
        <title>Floridaenema gen nov. (Aerosakkonemataceae, Aerosakkonematales ord. nov., Cyanobacteria) from benthic tropical and subtropical fresh waters, with the description of four new species.</title>
        <authorList>
            <person name="Moretto J.A."/>
            <person name="Berthold D.E."/>
            <person name="Lefler F.W."/>
            <person name="Huang I.-S."/>
            <person name="Laughinghouse H. IV."/>
        </authorList>
    </citation>
    <scope>NUCLEOTIDE SEQUENCE [LARGE SCALE GENOMIC DNA]</scope>
    <source>
        <strain evidence="5 6">BLCC-F46</strain>
    </source>
</reference>
<accession>A0ABV4WZ31</accession>
<dbReference type="EMBL" id="JBHFNQ010000024">
    <property type="protein sequence ID" value="MFB2875778.1"/>
    <property type="molecule type" value="Genomic_DNA"/>
</dbReference>
<evidence type="ECO:0000259" key="4">
    <source>
        <dbReference type="PROSITE" id="PS50075"/>
    </source>
</evidence>
<dbReference type="InterPro" id="IPR029058">
    <property type="entry name" value="AB_hydrolase_fold"/>
</dbReference>
<dbReference type="PANTHER" id="PTHR44845:SF6">
    <property type="entry name" value="BETA-ALANINE-ACTIVATING ENZYME"/>
    <property type="match status" value="1"/>
</dbReference>
<evidence type="ECO:0000256" key="2">
    <source>
        <dbReference type="ARBA" id="ARBA00022553"/>
    </source>
</evidence>
<dbReference type="Pfam" id="PF13193">
    <property type="entry name" value="AMP-binding_C"/>
    <property type="match status" value="1"/>
</dbReference>
<proteinExistence type="predicted"/>
<evidence type="ECO:0000256" key="3">
    <source>
        <dbReference type="SAM" id="MobiDB-lite"/>
    </source>
</evidence>
<dbReference type="PROSITE" id="PS50075">
    <property type="entry name" value="CARRIER"/>
    <property type="match status" value="1"/>
</dbReference>
<keyword evidence="2" id="KW-0597">Phosphoprotein</keyword>
<name>A0ABV4WZ31_9CYAN</name>
<dbReference type="InterPro" id="IPR042099">
    <property type="entry name" value="ANL_N_sf"/>
</dbReference>
<dbReference type="Pfam" id="PF00550">
    <property type="entry name" value="PP-binding"/>
    <property type="match status" value="1"/>
</dbReference>
<feature type="non-terminal residue" evidence="5">
    <location>
        <position position="1"/>
    </location>
</feature>
<dbReference type="Gene3D" id="3.30.300.30">
    <property type="match status" value="1"/>
</dbReference>
<protein>
    <submittedName>
        <fullName evidence="5">Phosphopantetheine-binding protein</fullName>
    </submittedName>
</protein>
<dbReference type="InterPro" id="IPR020806">
    <property type="entry name" value="PKS_PP-bd"/>
</dbReference>
<feature type="domain" description="Carrier" evidence="4">
    <location>
        <begin position="176"/>
        <end position="251"/>
    </location>
</feature>
<comment type="caution">
    <text evidence="5">The sequence shown here is derived from an EMBL/GenBank/DDBJ whole genome shotgun (WGS) entry which is preliminary data.</text>
</comment>
<dbReference type="RefSeq" id="WP_413268932.1">
    <property type="nucleotide sequence ID" value="NZ_JBHFNQ010000024.1"/>
</dbReference>
<dbReference type="Gene3D" id="3.40.50.1820">
    <property type="entry name" value="alpha/beta hydrolase"/>
    <property type="match status" value="1"/>
</dbReference>
<dbReference type="InterPro" id="IPR036736">
    <property type="entry name" value="ACP-like_sf"/>
</dbReference>
<dbReference type="InterPro" id="IPR045851">
    <property type="entry name" value="AMP-bd_C_sf"/>
</dbReference>
<evidence type="ECO:0000256" key="1">
    <source>
        <dbReference type="ARBA" id="ARBA00022450"/>
    </source>
</evidence>
<dbReference type="SUPFAM" id="SSF47336">
    <property type="entry name" value="ACP-like"/>
    <property type="match status" value="1"/>
</dbReference>
<dbReference type="SMART" id="SM00823">
    <property type="entry name" value="PKS_PP"/>
    <property type="match status" value="1"/>
</dbReference>
<evidence type="ECO:0000313" key="5">
    <source>
        <dbReference type="EMBL" id="MFB2875778.1"/>
    </source>
</evidence>
<dbReference type="Gene3D" id="3.40.50.12780">
    <property type="entry name" value="N-terminal domain of ligase-like"/>
    <property type="match status" value="1"/>
</dbReference>
<keyword evidence="6" id="KW-1185">Reference proteome</keyword>
<dbReference type="InterPro" id="IPR009081">
    <property type="entry name" value="PP-bd_ACP"/>
</dbReference>
<dbReference type="Proteomes" id="UP001576774">
    <property type="component" value="Unassembled WGS sequence"/>
</dbReference>
<keyword evidence="1" id="KW-0596">Phosphopantetheine</keyword>
<organism evidence="5 6">
    <name type="scientific">Floridaenema aerugineum BLCC-F46</name>
    <dbReference type="NCBI Taxonomy" id="3153654"/>
    <lineage>
        <taxon>Bacteria</taxon>
        <taxon>Bacillati</taxon>
        <taxon>Cyanobacteriota</taxon>
        <taxon>Cyanophyceae</taxon>
        <taxon>Oscillatoriophycideae</taxon>
        <taxon>Aerosakkonematales</taxon>
        <taxon>Aerosakkonemataceae</taxon>
        <taxon>Floridanema</taxon>
        <taxon>Floridanema aerugineum</taxon>
    </lineage>
</organism>
<dbReference type="InterPro" id="IPR025110">
    <property type="entry name" value="AMP-bd_C"/>
</dbReference>